<dbReference type="CDD" id="cd00093">
    <property type="entry name" value="HTH_XRE"/>
    <property type="match status" value="1"/>
</dbReference>
<sequence length="249" mass="28246">MPNDRLREGLLRKGLTTATLAEKLDVDPKTVERWITQSRNPYPRYRHAIAALLGESESYLWPDALPTERVAQVSQSEVVHIYPRRGAVPPDLWQRLLDQTTRHVGVLVYAGLFLPEYNPRWVSTLQEKAKTGVQVELLFGDPEGEHVAARGEDEGIGSAMASKILNALAFYKELRDLENVGIYYHNTILYNSIYRFDDEMLVNTHLYGTPAAYAPVLHLRRLGGGELFDSYLSSFNRALGVKRAVWPDH</sequence>
<evidence type="ECO:0000259" key="1">
    <source>
        <dbReference type="PROSITE" id="PS50943"/>
    </source>
</evidence>
<name>A0A1C5I5J2_9ACTN</name>
<dbReference type="RefSeq" id="WP_088973688.1">
    <property type="nucleotide sequence ID" value="NZ_JBHLYF010000018.1"/>
</dbReference>
<dbReference type="Proteomes" id="UP000198210">
    <property type="component" value="Chromosome I"/>
</dbReference>
<dbReference type="GO" id="GO:0003677">
    <property type="term" value="F:DNA binding"/>
    <property type="evidence" value="ECO:0007669"/>
    <property type="project" value="InterPro"/>
</dbReference>
<dbReference type="InterPro" id="IPR010982">
    <property type="entry name" value="Lambda_DNA-bd_dom_sf"/>
</dbReference>
<dbReference type="SUPFAM" id="SSF47413">
    <property type="entry name" value="lambda repressor-like DNA-binding domains"/>
    <property type="match status" value="1"/>
</dbReference>
<dbReference type="InterPro" id="IPR001387">
    <property type="entry name" value="Cro/C1-type_HTH"/>
</dbReference>
<dbReference type="AlphaFoldDB" id="A0A1C5I5J2"/>
<keyword evidence="3" id="KW-1185">Reference proteome</keyword>
<evidence type="ECO:0000313" key="2">
    <source>
        <dbReference type="EMBL" id="SCG53662.1"/>
    </source>
</evidence>
<protein>
    <recommendedName>
        <fullName evidence="1">HTH cro/C1-type domain-containing protein</fullName>
    </recommendedName>
</protein>
<feature type="domain" description="HTH cro/C1-type" evidence="1">
    <location>
        <begin position="6"/>
        <end position="60"/>
    </location>
</feature>
<dbReference type="PROSITE" id="PS50943">
    <property type="entry name" value="HTH_CROC1"/>
    <property type="match status" value="1"/>
</dbReference>
<proteinExistence type="predicted"/>
<dbReference type="Gene3D" id="1.10.260.40">
    <property type="entry name" value="lambda repressor-like DNA-binding domains"/>
    <property type="match status" value="1"/>
</dbReference>
<dbReference type="SMART" id="SM00530">
    <property type="entry name" value="HTH_XRE"/>
    <property type="match status" value="1"/>
</dbReference>
<gene>
    <name evidence="2" type="ORF">GA0074704_2971</name>
</gene>
<evidence type="ECO:0000313" key="3">
    <source>
        <dbReference type="Proteomes" id="UP000198210"/>
    </source>
</evidence>
<reference evidence="2 3" key="1">
    <citation type="submission" date="2016-06" db="EMBL/GenBank/DDBJ databases">
        <authorList>
            <person name="Kjaerup R.B."/>
            <person name="Dalgaard T.S."/>
            <person name="Juul-Madsen H.R."/>
        </authorList>
    </citation>
    <scope>NUCLEOTIDE SEQUENCE [LARGE SCALE GENOMIC DNA]</scope>
    <source>
        <strain evidence="2 3">DSM 45097</strain>
    </source>
</reference>
<dbReference type="EMBL" id="LT607751">
    <property type="protein sequence ID" value="SCG53662.1"/>
    <property type="molecule type" value="Genomic_DNA"/>
</dbReference>
<organism evidence="2 3">
    <name type="scientific">Micromonospora siamensis</name>
    <dbReference type="NCBI Taxonomy" id="299152"/>
    <lineage>
        <taxon>Bacteria</taxon>
        <taxon>Bacillati</taxon>
        <taxon>Actinomycetota</taxon>
        <taxon>Actinomycetes</taxon>
        <taxon>Micromonosporales</taxon>
        <taxon>Micromonosporaceae</taxon>
        <taxon>Micromonospora</taxon>
    </lineage>
</organism>
<accession>A0A1C5I5J2</accession>